<dbReference type="SUPFAM" id="SSF55486">
    <property type="entry name" value="Metalloproteases ('zincins'), catalytic domain"/>
    <property type="match status" value="1"/>
</dbReference>
<dbReference type="KEGG" id="mng:MNEG_7114"/>
<dbReference type="PANTHER" id="PTHR33794:SF1">
    <property type="entry name" value="BACILLOLYSIN"/>
    <property type="match status" value="1"/>
</dbReference>
<dbReference type="InterPro" id="IPR050728">
    <property type="entry name" value="Zinc_Metalloprotease_M4"/>
</dbReference>
<dbReference type="Gene3D" id="3.10.170.10">
    <property type="match status" value="1"/>
</dbReference>
<protein>
    <submittedName>
        <fullName evidence="2">Bacillolysin</fullName>
        <ecNumber evidence="2">3.4.24.27</ecNumber>
    </submittedName>
</protein>
<evidence type="ECO:0000259" key="1">
    <source>
        <dbReference type="Pfam" id="PF01447"/>
    </source>
</evidence>
<gene>
    <name evidence="2" type="ORF">MNEG_7114</name>
</gene>
<dbReference type="Pfam" id="PF01447">
    <property type="entry name" value="Peptidase_M4"/>
    <property type="match status" value="1"/>
</dbReference>
<dbReference type="EMBL" id="KK101448">
    <property type="protein sequence ID" value="KIZ00850.1"/>
    <property type="molecule type" value="Genomic_DNA"/>
</dbReference>
<dbReference type="GeneID" id="25739990"/>
<organism evidence="2 3">
    <name type="scientific">Monoraphidium neglectum</name>
    <dbReference type="NCBI Taxonomy" id="145388"/>
    <lineage>
        <taxon>Eukaryota</taxon>
        <taxon>Viridiplantae</taxon>
        <taxon>Chlorophyta</taxon>
        <taxon>core chlorophytes</taxon>
        <taxon>Chlorophyceae</taxon>
        <taxon>CS clade</taxon>
        <taxon>Sphaeropleales</taxon>
        <taxon>Selenastraceae</taxon>
        <taxon>Monoraphidium</taxon>
    </lineage>
</organism>
<dbReference type="GO" id="GO:0004222">
    <property type="term" value="F:metalloendopeptidase activity"/>
    <property type="evidence" value="ECO:0007669"/>
    <property type="project" value="InterPro"/>
</dbReference>
<accession>A0A0D2MC80</accession>
<name>A0A0D2MC80_9CHLO</name>
<dbReference type="InterPro" id="IPR013856">
    <property type="entry name" value="Peptidase_M4_domain"/>
</dbReference>
<evidence type="ECO:0000313" key="2">
    <source>
        <dbReference type="EMBL" id="KIZ00850.1"/>
    </source>
</evidence>
<dbReference type="OrthoDB" id="2962374at2759"/>
<dbReference type="Proteomes" id="UP000054498">
    <property type="component" value="Unassembled WGS sequence"/>
</dbReference>
<keyword evidence="3" id="KW-1185">Reference proteome</keyword>
<feature type="domain" description="Peptidase M4" evidence="1">
    <location>
        <begin position="346"/>
        <end position="497"/>
    </location>
</feature>
<dbReference type="AlphaFoldDB" id="A0A0D2MC80"/>
<evidence type="ECO:0000313" key="3">
    <source>
        <dbReference type="Proteomes" id="UP000054498"/>
    </source>
</evidence>
<sequence>MGGAQALAPADDALEVGGVRAFGESSDGSGGVQGVAPELFGRYPAGCVGCGRLSCYKYTGAVPANGSVITRVSLSAPTLINPTKSAKYKPSVKEVLAWAGSQFAIPSGYLRAAVFNKNLTKSYQDWTEAVVINRKSVKRRHVRLEQIQPWTSTFNPSNDFDALPVSNGYILVHLDKNTVYAVTGGYIPSLLTPATMPRGGFISSGRAKATAAAAALAAAPDARPDAAAALRAAAAGDVQALAARALSPASLGAPDAGGGGGGQATADAPEVVCFSDGCKAAFAQSIFLPPGSTSQPRDLKVYVDATDGRVISTRDELRTGVSASIGTGTALYAGVITRLNTGRSSNRNQAGGRFELTDFRANKAQTFDFLNLAVNDIFVVPELERDDDNNWGTGSARIITTADRQTAAVDAHWGAGLVHEYYLKVHKRKSFDDRNTPIKSYVHVGSKYNNAFYSAGTMYYGDGSRNPDNLGSCSTSAYGPVTTLDVTAHEITHGVTEFSGRMIYTNSYGAFSEAVSG</sequence>
<dbReference type="RefSeq" id="XP_013899869.1">
    <property type="nucleotide sequence ID" value="XM_014044415.1"/>
</dbReference>
<dbReference type="EC" id="3.4.24.27" evidence="2"/>
<reference evidence="2 3" key="1">
    <citation type="journal article" date="2013" name="BMC Genomics">
        <title>Reconstruction of the lipid metabolism for the microalga Monoraphidium neglectum from its genome sequence reveals characteristics suitable for biofuel production.</title>
        <authorList>
            <person name="Bogen C."/>
            <person name="Al-Dilaimi A."/>
            <person name="Albersmeier A."/>
            <person name="Wichmann J."/>
            <person name="Grundmann M."/>
            <person name="Rupp O."/>
            <person name="Lauersen K.J."/>
            <person name="Blifernez-Klassen O."/>
            <person name="Kalinowski J."/>
            <person name="Goesmann A."/>
            <person name="Mussgnug J.H."/>
            <person name="Kruse O."/>
        </authorList>
    </citation>
    <scope>NUCLEOTIDE SEQUENCE [LARGE SCALE GENOMIC DNA]</scope>
    <source>
        <strain evidence="2 3">SAG 48.87</strain>
    </source>
</reference>
<keyword evidence="2" id="KW-0378">Hydrolase</keyword>
<dbReference type="STRING" id="145388.A0A0D2MC80"/>
<dbReference type="PANTHER" id="PTHR33794">
    <property type="entry name" value="BACILLOLYSIN"/>
    <property type="match status" value="1"/>
</dbReference>
<proteinExistence type="predicted"/>